<dbReference type="PANTHER" id="PTHR31465:SF15">
    <property type="entry name" value="LIPID TRANSPORTER ATNI-RELATED"/>
    <property type="match status" value="1"/>
</dbReference>
<evidence type="ECO:0000256" key="4">
    <source>
        <dbReference type="ARBA" id="ARBA00023136"/>
    </source>
</evidence>
<evidence type="ECO:0000256" key="6">
    <source>
        <dbReference type="SAM" id="Phobius"/>
    </source>
</evidence>
<sequence>MGRCDFDSNTKDVGWNFCPSLEAPILFAVLYGLTFVAHCVQAFRSKKIFCWVIIMASSWLTSGYAVRAYSAKQIRGLGNYIPQQLLIVLAPLWINAFVYMVVGRMIYFLLPQKRIFGIKARRLTLLFVMLDIIAFIVQGSASSLMTSDNPNTAKIGIDVFRSIYRLIEFSNGAYSSVATHEAYFYCFESLPILAALTSFNIVHPSTVLVGPNSEFPAKDPEKNSKEKNSTDKTTRQQQNDQVDSPV</sequence>
<evidence type="ECO:0000256" key="1">
    <source>
        <dbReference type="ARBA" id="ARBA00004141"/>
    </source>
</evidence>
<feature type="transmembrane region" description="Helical" evidence="6">
    <location>
        <begin position="23"/>
        <end position="41"/>
    </location>
</feature>
<comment type="caution">
    <text evidence="7">The sequence shown here is derived from an EMBL/GenBank/DDBJ whole genome shotgun (WGS) entry which is preliminary data.</text>
</comment>
<dbReference type="EMBL" id="NPHW01002569">
    <property type="protein sequence ID" value="OXV11194.1"/>
    <property type="molecule type" value="Genomic_DNA"/>
</dbReference>
<evidence type="ECO:0000256" key="2">
    <source>
        <dbReference type="ARBA" id="ARBA00022692"/>
    </source>
</evidence>
<accession>A0A232M4I8</accession>
<evidence type="ECO:0000313" key="8">
    <source>
        <dbReference type="Proteomes" id="UP000243515"/>
    </source>
</evidence>
<keyword evidence="4 6" id="KW-0472">Membrane</keyword>
<reference evidence="7 8" key="1">
    <citation type="journal article" date="2015" name="Environ. Microbiol.">
        <title>Metagenome sequence of Elaphomyces granulatus from sporocarp tissue reveals Ascomycota ectomycorrhizal fingerprints of genome expansion and a Proteobacteria-rich microbiome.</title>
        <authorList>
            <person name="Quandt C.A."/>
            <person name="Kohler A."/>
            <person name="Hesse C.N."/>
            <person name="Sharpton T.J."/>
            <person name="Martin F."/>
            <person name="Spatafora J.W."/>
        </authorList>
    </citation>
    <scope>NUCLEOTIDE SEQUENCE [LARGE SCALE GENOMIC DNA]</scope>
    <source>
        <strain evidence="7 8">OSC145934</strain>
    </source>
</reference>
<keyword evidence="3 6" id="KW-1133">Transmembrane helix</keyword>
<protein>
    <recommendedName>
        <fullName evidence="9">RTA1 domain protein</fullName>
    </recommendedName>
</protein>
<dbReference type="AlphaFoldDB" id="A0A232M4I8"/>
<feature type="transmembrane region" description="Helical" evidence="6">
    <location>
        <begin position="48"/>
        <end position="66"/>
    </location>
</feature>
<comment type="subcellular location">
    <subcellularLocation>
        <location evidence="1">Membrane</location>
        <topology evidence="1">Multi-pass membrane protein</topology>
    </subcellularLocation>
</comment>
<feature type="region of interest" description="Disordered" evidence="5">
    <location>
        <begin position="210"/>
        <end position="246"/>
    </location>
</feature>
<feature type="transmembrane region" description="Helical" evidence="6">
    <location>
        <begin position="86"/>
        <end position="110"/>
    </location>
</feature>
<organism evidence="7 8">
    <name type="scientific">Elaphomyces granulatus</name>
    <dbReference type="NCBI Taxonomy" id="519963"/>
    <lineage>
        <taxon>Eukaryota</taxon>
        <taxon>Fungi</taxon>
        <taxon>Dikarya</taxon>
        <taxon>Ascomycota</taxon>
        <taxon>Pezizomycotina</taxon>
        <taxon>Eurotiomycetes</taxon>
        <taxon>Eurotiomycetidae</taxon>
        <taxon>Eurotiales</taxon>
        <taxon>Elaphomycetaceae</taxon>
        <taxon>Elaphomyces</taxon>
    </lineage>
</organism>
<dbReference type="InterPro" id="IPR007568">
    <property type="entry name" value="RTA1"/>
</dbReference>
<feature type="transmembrane region" description="Helical" evidence="6">
    <location>
        <begin position="122"/>
        <end position="141"/>
    </location>
</feature>
<proteinExistence type="predicted"/>
<dbReference type="OrthoDB" id="5384040at2759"/>
<evidence type="ECO:0008006" key="9">
    <source>
        <dbReference type="Google" id="ProtNLM"/>
    </source>
</evidence>
<dbReference type="GO" id="GO:0016020">
    <property type="term" value="C:membrane"/>
    <property type="evidence" value="ECO:0007669"/>
    <property type="project" value="UniProtKB-SubCell"/>
</dbReference>
<evidence type="ECO:0000313" key="7">
    <source>
        <dbReference type="EMBL" id="OXV11194.1"/>
    </source>
</evidence>
<feature type="compositionally biased region" description="Basic and acidic residues" evidence="5">
    <location>
        <begin position="216"/>
        <end position="234"/>
    </location>
</feature>
<dbReference type="PANTHER" id="PTHR31465">
    <property type="entry name" value="PROTEIN RTA1-RELATED"/>
    <property type="match status" value="1"/>
</dbReference>
<evidence type="ECO:0000256" key="3">
    <source>
        <dbReference type="ARBA" id="ARBA00022989"/>
    </source>
</evidence>
<keyword evidence="8" id="KW-1185">Reference proteome</keyword>
<name>A0A232M4I8_9EURO</name>
<dbReference type="Proteomes" id="UP000243515">
    <property type="component" value="Unassembled WGS sequence"/>
</dbReference>
<gene>
    <name evidence="7" type="ORF">Egran_01046</name>
</gene>
<evidence type="ECO:0000256" key="5">
    <source>
        <dbReference type="SAM" id="MobiDB-lite"/>
    </source>
</evidence>
<feature type="compositionally biased region" description="Polar residues" evidence="5">
    <location>
        <begin position="235"/>
        <end position="246"/>
    </location>
</feature>
<keyword evidence="2 6" id="KW-0812">Transmembrane</keyword>
<dbReference type="Pfam" id="PF04479">
    <property type="entry name" value="RTA1"/>
    <property type="match status" value="2"/>
</dbReference>